<reference evidence="3 4" key="1">
    <citation type="submission" date="2018-08" db="EMBL/GenBank/DDBJ databases">
        <title>Lysobacter sp. zong2l5, whole genome shotgun sequence.</title>
        <authorList>
            <person name="Zhang X."/>
            <person name="Feng G."/>
            <person name="Zhu H."/>
        </authorList>
    </citation>
    <scope>NUCLEOTIDE SEQUENCE [LARGE SCALE GENOMIC DNA]</scope>
    <source>
        <strain evidence="4">zong2l5</strain>
    </source>
</reference>
<keyword evidence="1" id="KW-0472">Membrane</keyword>
<dbReference type="Proteomes" id="UP000264492">
    <property type="component" value="Unassembled WGS sequence"/>
</dbReference>
<keyword evidence="1" id="KW-1133">Transmembrane helix</keyword>
<dbReference type="EMBL" id="QTSU01000001">
    <property type="protein sequence ID" value="RDZ29788.1"/>
    <property type="molecule type" value="Genomic_DNA"/>
</dbReference>
<evidence type="ECO:0000256" key="1">
    <source>
        <dbReference type="SAM" id="Phobius"/>
    </source>
</evidence>
<evidence type="ECO:0000259" key="2">
    <source>
        <dbReference type="Pfam" id="PF13127"/>
    </source>
</evidence>
<evidence type="ECO:0000313" key="4">
    <source>
        <dbReference type="Proteomes" id="UP000264492"/>
    </source>
</evidence>
<gene>
    <name evidence="3" type="ORF">DX914_10655</name>
</gene>
<dbReference type="InterPro" id="IPR025016">
    <property type="entry name" value="DUF3955"/>
</dbReference>
<accession>A0A371K7D7</accession>
<proteinExistence type="predicted"/>
<sequence length="63" mass="6814">MLFLGSACFIAYGLIGSHLDADGTLREPFALLPIGWALIAAGALIALIGFARTRLRVRSRRRS</sequence>
<keyword evidence="4" id="KW-1185">Reference proteome</keyword>
<feature type="transmembrane region" description="Helical" evidence="1">
    <location>
        <begin position="29"/>
        <end position="51"/>
    </location>
</feature>
<evidence type="ECO:0000313" key="3">
    <source>
        <dbReference type="EMBL" id="RDZ29788.1"/>
    </source>
</evidence>
<feature type="domain" description="DUF3955" evidence="2">
    <location>
        <begin position="1"/>
        <end position="50"/>
    </location>
</feature>
<organism evidence="3 4">
    <name type="scientific">Lysobacter silvisoli</name>
    <dbReference type="NCBI Taxonomy" id="2293254"/>
    <lineage>
        <taxon>Bacteria</taxon>
        <taxon>Pseudomonadati</taxon>
        <taxon>Pseudomonadota</taxon>
        <taxon>Gammaproteobacteria</taxon>
        <taxon>Lysobacterales</taxon>
        <taxon>Lysobacteraceae</taxon>
        <taxon>Lysobacter</taxon>
    </lineage>
</organism>
<comment type="caution">
    <text evidence="3">The sequence shown here is derived from an EMBL/GenBank/DDBJ whole genome shotgun (WGS) entry which is preliminary data.</text>
</comment>
<protein>
    <submittedName>
        <fullName evidence="3">DUF3955 domain-containing protein</fullName>
    </submittedName>
</protein>
<dbReference type="AlphaFoldDB" id="A0A371K7D7"/>
<keyword evidence="1" id="KW-0812">Transmembrane</keyword>
<dbReference type="Pfam" id="PF13127">
    <property type="entry name" value="DUF3955"/>
    <property type="match status" value="1"/>
</dbReference>
<name>A0A371K7D7_9GAMM</name>